<evidence type="ECO:0000256" key="1">
    <source>
        <dbReference type="SAM" id="MobiDB-lite"/>
    </source>
</evidence>
<reference evidence="2 3" key="1">
    <citation type="journal article" date="2023" name="Nucleic Acids Res.">
        <title>The hologenome of Daphnia magna reveals possible DNA methylation and microbiome-mediated evolution of the host genome.</title>
        <authorList>
            <person name="Chaturvedi A."/>
            <person name="Li X."/>
            <person name="Dhandapani V."/>
            <person name="Marshall H."/>
            <person name="Kissane S."/>
            <person name="Cuenca-Cambronero M."/>
            <person name="Asole G."/>
            <person name="Calvet F."/>
            <person name="Ruiz-Romero M."/>
            <person name="Marangio P."/>
            <person name="Guigo R."/>
            <person name="Rago D."/>
            <person name="Mirbahai L."/>
            <person name="Eastwood N."/>
            <person name="Colbourne J.K."/>
            <person name="Zhou J."/>
            <person name="Mallon E."/>
            <person name="Orsini L."/>
        </authorList>
    </citation>
    <scope>NUCLEOTIDE SEQUENCE [LARGE SCALE GENOMIC DNA]</scope>
    <source>
        <strain evidence="2">LRV0_1</strain>
    </source>
</reference>
<feature type="region of interest" description="Disordered" evidence="1">
    <location>
        <begin position="36"/>
        <end position="59"/>
    </location>
</feature>
<keyword evidence="3" id="KW-1185">Reference proteome</keyword>
<dbReference type="Proteomes" id="UP001234178">
    <property type="component" value="Unassembled WGS sequence"/>
</dbReference>
<protein>
    <submittedName>
        <fullName evidence="2">Uncharacterized protein</fullName>
    </submittedName>
</protein>
<proteinExistence type="predicted"/>
<accession>A0ABR0B6D6</accession>
<sequence>MNVGPVASFIVALPAELKASGLTDSTEMFHSEYAGHVTSSKSSQEDRLQLANLGHNSVV</sequence>
<organism evidence="2 3">
    <name type="scientific">Daphnia magna</name>
    <dbReference type="NCBI Taxonomy" id="35525"/>
    <lineage>
        <taxon>Eukaryota</taxon>
        <taxon>Metazoa</taxon>
        <taxon>Ecdysozoa</taxon>
        <taxon>Arthropoda</taxon>
        <taxon>Crustacea</taxon>
        <taxon>Branchiopoda</taxon>
        <taxon>Diplostraca</taxon>
        <taxon>Cladocera</taxon>
        <taxon>Anomopoda</taxon>
        <taxon>Daphniidae</taxon>
        <taxon>Daphnia</taxon>
    </lineage>
</organism>
<name>A0ABR0B6D6_9CRUS</name>
<evidence type="ECO:0000313" key="2">
    <source>
        <dbReference type="EMBL" id="KAK4037253.1"/>
    </source>
</evidence>
<gene>
    <name evidence="2" type="ORF">OUZ56_029290</name>
</gene>
<evidence type="ECO:0000313" key="3">
    <source>
        <dbReference type="Proteomes" id="UP001234178"/>
    </source>
</evidence>
<dbReference type="EMBL" id="JAOYFB010000040">
    <property type="protein sequence ID" value="KAK4037253.1"/>
    <property type="molecule type" value="Genomic_DNA"/>
</dbReference>
<comment type="caution">
    <text evidence="2">The sequence shown here is derived from an EMBL/GenBank/DDBJ whole genome shotgun (WGS) entry which is preliminary data.</text>
</comment>